<protein>
    <submittedName>
        <fullName evidence="4">Uncharacterized protein</fullName>
    </submittedName>
</protein>
<accession>A0AAD4MFJ3</accession>
<organism evidence="4 5">
    <name type="scientific">Ditylenchus destructor</name>
    <dbReference type="NCBI Taxonomy" id="166010"/>
    <lineage>
        <taxon>Eukaryota</taxon>
        <taxon>Metazoa</taxon>
        <taxon>Ecdysozoa</taxon>
        <taxon>Nematoda</taxon>
        <taxon>Chromadorea</taxon>
        <taxon>Rhabditida</taxon>
        <taxon>Tylenchina</taxon>
        <taxon>Tylenchomorpha</taxon>
        <taxon>Sphaerularioidea</taxon>
        <taxon>Anguinidae</taxon>
        <taxon>Anguininae</taxon>
        <taxon>Ditylenchus</taxon>
    </lineage>
</organism>
<reference evidence="4" key="1">
    <citation type="submission" date="2022-01" db="EMBL/GenBank/DDBJ databases">
        <title>Genome Sequence Resource for Two Populations of Ditylenchus destructor, the Migratory Endoparasitic Phytonematode.</title>
        <authorList>
            <person name="Zhang H."/>
            <person name="Lin R."/>
            <person name="Xie B."/>
        </authorList>
    </citation>
    <scope>NUCLEOTIDE SEQUENCE</scope>
    <source>
        <strain evidence="4">BazhouSP</strain>
    </source>
</reference>
<keyword evidence="2" id="KW-1133">Transmembrane helix</keyword>
<feature type="transmembrane region" description="Helical" evidence="2">
    <location>
        <begin position="319"/>
        <end position="342"/>
    </location>
</feature>
<evidence type="ECO:0000256" key="2">
    <source>
        <dbReference type="SAM" id="Phobius"/>
    </source>
</evidence>
<dbReference type="Proteomes" id="UP001201812">
    <property type="component" value="Unassembled WGS sequence"/>
</dbReference>
<feature type="transmembrane region" description="Helical" evidence="2">
    <location>
        <begin position="259"/>
        <end position="281"/>
    </location>
</feature>
<feature type="transmembrane region" description="Helical" evidence="2">
    <location>
        <begin position="147"/>
        <end position="171"/>
    </location>
</feature>
<dbReference type="EMBL" id="JAKKPZ010000960">
    <property type="protein sequence ID" value="KAI1691294.1"/>
    <property type="molecule type" value="Genomic_DNA"/>
</dbReference>
<feature type="transmembrane region" description="Helical" evidence="2">
    <location>
        <begin position="287"/>
        <end position="307"/>
    </location>
</feature>
<gene>
    <name evidence="4" type="ORF">DdX_21971</name>
</gene>
<feature type="signal peptide" evidence="3">
    <location>
        <begin position="1"/>
        <end position="24"/>
    </location>
</feature>
<evidence type="ECO:0000256" key="1">
    <source>
        <dbReference type="SAM" id="MobiDB-lite"/>
    </source>
</evidence>
<proteinExistence type="predicted"/>
<evidence type="ECO:0000313" key="4">
    <source>
        <dbReference type="EMBL" id="KAI1691294.1"/>
    </source>
</evidence>
<evidence type="ECO:0000256" key="3">
    <source>
        <dbReference type="SAM" id="SignalP"/>
    </source>
</evidence>
<feature type="region of interest" description="Disordered" evidence="1">
    <location>
        <begin position="469"/>
        <end position="494"/>
    </location>
</feature>
<sequence>MLGYVLCPPLWLVSVSLLVRLDDARFFSAKQKCRLLKTGETPQGNQGLMDNSRKMDNVNRWIKHQWWSIRAKVFDWSVDTSRDFLRIIVMTSYFVPTSTVKCGELEVCPEGTVCLRPLLYTEPTVCVHRKFNLHENLLKSPCAEIPWFVAELVLMCACLVLLLVLFIMEIVKCCRGGRGKKSARNIEMSQLGNLGILAKNNIGMTYVYYNGRYVEQPSTSHAQPLDESQFVDVAIKYAEQSSTSQAQALDESQFVDAELMFATEIAAVVMIILSILFSIGLCFTGVYAIYIINTSVAIVMYCKVFYVHNCDFGVRCGNALGGAVAYSFLYMLVAMGFIVYFVRKPASIPSPYHIFLALLCLAFVVYQWYCIGLFYQDGQDHYRLWKARNCHNKYCTHTHRSNVPQQQWPIGKNQSRNFDPQTGSRTPYHKANPEMRTPGNQVNAVKIVENPMETYQNCNIYMHDANTNNATGTSSKSLNMDPEKGIQKSLEYPD</sequence>
<feature type="transmembrane region" description="Helical" evidence="2">
    <location>
        <begin position="354"/>
        <end position="375"/>
    </location>
</feature>
<dbReference type="AlphaFoldDB" id="A0AAD4MFJ3"/>
<keyword evidence="5" id="KW-1185">Reference proteome</keyword>
<evidence type="ECO:0000313" key="5">
    <source>
        <dbReference type="Proteomes" id="UP001201812"/>
    </source>
</evidence>
<comment type="caution">
    <text evidence="4">The sequence shown here is derived from an EMBL/GenBank/DDBJ whole genome shotgun (WGS) entry which is preliminary data.</text>
</comment>
<name>A0AAD4MFJ3_9BILA</name>
<feature type="chain" id="PRO_5041918086" evidence="3">
    <location>
        <begin position="25"/>
        <end position="494"/>
    </location>
</feature>
<keyword evidence="2" id="KW-0812">Transmembrane</keyword>
<keyword evidence="2" id="KW-0472">Membrane</keyword>
<keyword evidence="3" id="KW-0732">Signal</keyword>
<feature type="compositionally biased region" description="Polar residues" evidence="1">
    <location>
        <begin position="469"/>
        <end position="478"/>
    </location>
</feature>